<sequence>MVTFDHRDVGTTEQAWRAGGLLDRLPPLDLPQTVRDLVVLAAHPDDESLGAGGLLARLAHQGAAVTVVVATDGEGSHPGSPTFSPEALARLRRRELLDAVDQVAPGATVVFLGLPDGGLRERRDDLHRRLSGLMASTGVGAGPGGDGESPSPVVLCAPWRGDGHRDHRIAGEVAAAVAGERGARLLEYPVWWWHWAEADEPQGTEHMRVLPLAPEERAAKVRALAAHRTQVEPLSPDPRDAATVGPEMLRHADRDVEVFVEDLSLSAGPGPTAGSAGSRAVTSLPARFFDDFYRGRTDPWGFESRWYEERKRAVTLAALPRRRFRAGLEIGCSTGVLTADLADRCDRMVGVDVAEAALAVARERLGDRAELLRLETPHEWPADRFDLVVLSEVGYYYGAQDLEVALSRAVGSLTQDGVLVACHWRHPVPEYPLGGDDVHAALRARADLALLVRHVEEDFVLEVFSRPPALSVAREAGLA</sequence>
<name>A0A9D5UAZ2_9CELL</name>
<organism evidence="2 3">
    <name type="scientific">Oerskovia douganii</name>
    <dbReference type="NCBI Taxonomy" id="2762210"/>
    <lineage>
        <taxon>Bacteria</taxon>
        <taxon>Bacillati</taxon>
        <taxon>Actinomycetota</taxon>
        <taxon>Actinomycetes</taxon>
        <taxon>Micrococcales</taxon>
        <taxon>Cellulomonadaceae</taxon>
        <taxon>Oerskovia</taxon>
    </lineage>
</organism>
<dbReference type="AlphaFoldDB" id="A0A9D5UAZ2"/>
<dbReference type="InterPro" id="IPR024078">
    <property type="entry name" value="LmbE-like_dom_sf"/>
</dbReference>
<dbReference type="SUPFAM" id="SSF102588">
    <property type="entry name" value="LmbE-like"/>
    <property type="match status" value="1"/>
</dbReference>
<evidence type="ECO:0000256" key="1">
    <source>
        <dbReference type="ARBA" id="ARBA00022833"/>
    </source>
</evidence>
<dbReference type="PANTHER" id="PTHR12993">
    <property type="entry name" value="N-ACETYLGLUCOSAMINYL-PHOSPHATIDYLINOSITOL DE-N-ACETYLASE-RELATED"/>
    <property type="match status" value="1"/>
</dbReference>
<dbReference type="PANTHER" id="PTHR12993:SF29">
    <property type="entry name" value="BLR3841 PROTEIN"/>
    <property type="match status" value="1"/>
</dbReference>
<comment type="caution">
    <text evidence="2">The sequence shown here is derived from an EMBL/GenBank/DDBJ whole genome shotgun (WGS) entry which is preliminary data.</text>
</comment>
<dbReference type="Pfam" id="PF05401">
    <property type="entry name" value="NodS"/>
    <property type="match status" value="1"/>
</dbReference>
<dbReference type="EMBL" id="JACSPN010000015">
    <property type="protein sequence ID" value="MBE7701039.1"/>
    <property type="molecule type" value="Genomic_DNA"/>
</dbReference>
<dbReference type="InterPro" id="IPR003737">
    <property type="entry name" value="GlcNAc_PI_deacetylase-related"/>
</dbReference>
<dbReference type="Gene3D" id="3.40.50.10320">
    <property type="entry name" value="LmbE-like"/>
    <property type="match status" value="1"/>
</dbReference>
<gene>
    <name evidence="2" type="ORF">H9623_12085</name>
</gene>
<accession>A0A9D5UAZ2</accession>
<dbReference type="GO" id="GO:0016137">
    <property type="term" value="P:glycoside metabolic process"/>
    <property type="evidence" value="ECO:0007669"/>
    <property type="project" value="UniProtKB-ARBA"/>
</dbReference>
<dbReference type="Proteomes" id="UP000822993">
    <property type="component" value="Unassembled WGS sequence"/>
</dbReference>
<dbReference type="GO" id="GO:0016811">
    <property type="term" value="F:hydrolase activity, acting on carbon-nitrogen (but not peptide) bonds, in linear amides"/>
    <property type="evidence" value="ECO:0007669"/>
    <property type="project" value="TreeGrafter"/>
</dbReference>
<dbReference type="GO" id="GO:0009312">
    <property type="term" value="P:oligosaccharide biosynthetic process"/>
    <property type="evidence" value="ECO:0007669"/>
    <property type="project" value="InterPro"/>
</dbReference>
<dbReference type="InterPro" id="IPR029063">
    <property type="entry name" value="SAM-dependent_MTases_sf"/>
</dbReference>
<dbReference type="SUPFAM" id="SSF53335">
    <property type="entry name" value="S-adenosyl-L-methionine-dependent methyltransferases"/>
    <property type="match status" value="1"/>
</dbReference>
<dbReference type="Gene3D" id="3.40.50.150">
    <property type="entry name" value="Vaccinia Virus protein VP39"/>
    <property type="match status" value="1"/>
</dbReference>
<evidence type="ECO:0000313" key="3">
    <source>
        <dbReference type="Proteomes" id="UP000822993"/>
    </source>
</evidence>
<protein>
    <submittedName>
        <fullName evidence="2">PIG-L family deacetylase</fullName>
    </submittedName>
</protein>
<dbReference type="GO" id="GO:0008757">
    <property type="term" value="F:S-adenosylmethionine-dependent methyltransferase activity"/>
    <property type="evidence" value="ECO:0007669"/>
    <property type="project" value="InterPro"/>
</dbReference>
<keyword evidence="3" id="KW-1185">Reference proteome</keyword>
<keyword evidence="1" id="KW-0862">Zinc</keyword>
<proteinExistence type="predicted"/>
<dbReference type="InterPro" id="IPR008715">
    <property type="entry name" value="SAM-MeTfrase_NodS-like"/>
</dbReference>
<dbReference type="CDD" id="cd02440">
    <property type="entry name" value="AdoMet_MTases"/>
    <property type="match status" value="1"/>
</dbReference>
<dbReference type="Pfam" id="PF02585">
    <property type="entry name" value="PIG-L"/>
    <property type="match status" value="1"/>
</dbReference>
<reference evidence="2 3" key="1">
    <citation type="submission" date="2020-08" db="EMBL/GenBank/DDBJ databases">
        <title>A Genomic Blueprint of the Chicken Gut Microbiome.</title>
        <authorList>
            <person name="Gilroy R."/>
            <person name="Ravi A."/>
            <person name="Getino M."/>
            <person name="Pursley I."/>
            <person name="Horton D.L."/>
            <person name="Alikhan N.-F."/>
            <person name="Baker D."/>
            <person name="Gharbi K."/>
            <person name="Hall N."/>
            <person name="Watson M."/>
            <person name="Adriaenssens E.M."/>
            <person name="Foster-Nyarko E."/>
            <person name="Jarju S."/>
            <person name="Secka A."/>
            <person name="Antonio M."/>
            <person name="Oren A."/>
            <person name="Chaudhuri R."/>
            <person name="La Ragione R.M."/>
            <person name="Hildebrand F."/>
            <person name="Pallen M.J."/>
        </authorList>
    </citation>
    <scope>NUCLEOTIDE SEQUENCE [LARGE SCALE GENOMIC DNA]</scope>
    <source>
        <strain evidence="2 3">Sa1BUA8</strain>
    </source>
</reference>
<evidence type="ECO:0000313" key="2">
    <source>
        <dbReference type="EMBL" id="MBE7701039.1"/>
    </source>
</evidence>